<keyword evidence="3" id="KW-1185">Reference proteome</keyword>
<organism evidence="2 3">
    <name type="scientific">Stylosanthes scabra</name>
    <dbReference type="NCBI Taxonomy" id="79078"/>
    <lineage>
        <taxon>Eukaryota</taxon>
        <taxon>Viridiplantae</taxon>
        <taxon>Streptophyta</taxon>
        <taxon>Embryophyta</taxon>
        <taxon>Tracheophyta</taxon>
        <taxon>Spermatophyta</taxon>
        <taxon>Magnoliopsida</taxon>
        <taxon>eudicotyledons</taxon>
        <taxon>Gunneridae</taxon>
        <taxon>Pentapetalae</taxon>
        <taxon>rosids</taxon>
        <taxon>fabids</taxon>
        <taxon>Fabales</taxon>
        <taxon>Fabaceae</taxon>
        <taxon>Papilionoideae</taxon>
        <taxon>50 kb inversion clade</taxon>
        <taxon>dalbergioids sensu lato</taxon>
        <taxon>Dalbergieae</taxon>
        <taxon>Pterocarpus clade</taxon>
        <taxon>Stylosanthes</taxon>
    </lineage>
</organism>
<feature type="compositionally biased region" description="Basic and acidic residues" evidence="1">
    <location>
        <begin position="16"/>
        <end position="42"/>
    </location>
</feature>
<proteinExistence type="predicted"/>
<protein>
    <recommendedName>
        <fullName evidence="4">Secreted protein</fullName>
    </recommendedName>
</protein>
<evidence type="ECO:0000313" key="2">
    <source>
        <dbReference type="EMBL" id="MED6134850.1"/>
    </source>
</evidence>
<reference evidence="2 3" key="1">
    <citation type="journal article" date="2023" name="Plants (Basel)">
        <title>Bridging the Gap: Combining Genomics and Transcriptomics Approaches to Understand Stylosanthes scabra, an Orphan Legume from the Brazilian Caatinga.</title>
        <authorList>
            <person name="Ferreira-Neto J.R.C."/>
            <person name="da Silva M.D."/>
            <person name="Binneck E."/>
            <person name="de Melo N.F."/>
            <person name="da Silva R.H."/>
            <person name="de Melo A.L.T.M."/>
            <person name="Pandolfi V."/>
            <person name="Bustamante F.O."/>
            <person name="Brasileiro-Vidal A.C."/>
            <person name="Benko-Iseppon A.M."/>
        </authorList>
    </citation>
    <scope>NUCLEOTIDE SEQUENCE [LARGE SCALE GENOMIC DNA]</scope>
    <source>
        <tissue evidence="2">Leaves</tissue>
    </source>
</reference>
<gene>
    <name evidence="2" type="ORF">PIB30_040800</name>
</gene>
<name>A0ABU6SF05_9FABA</name>
<comment type="caution">
    <text evidence="2">The sequence shown here is derived from an EMBL/GenBank/DDBJ whole genome shotgun (WGS) entry which is preliminary data.</text>
</comment>
<dbReference type="EMBL" id="JASCZI010060637">
    <property type="protein sequence ID" value="MED6134850.1"/>
    <property type="molecule type" value="Genomic_DNA"/>
</dbReference>
<sequence>MVLSFTTTAAVVGAIRERKRERNRDGERERDRRKESERRERSSIVVELESSSRSVEAVAILTTIAAVDGRTTHGGYGCCQAQRERERYVERERRRELHCR</sequence>
<evidence type="ECO:0008006" key="4">
    <source>
        <dbReference type="Google" id="ProtNLM"/>
    </source>
</evidence>
<feature type="region of interest" description="Disordered" evidence="1">
    <location>
        <begin position="16"/>
        <end position="43"/>
    </location>
</feature>
<accession>A0ABU6SF05</accession>
<evidence type="ECO:0000256" key="1">
    <source>
        <dbReference type="SAM" id="MobiDB-lite"/>
    </source>
</evidence>
<dbReference type="Proteomes" id="UP001341840">
    <property type="component" value="Unassembled WGS sequence"/>
</dbReference>
<evidence type="ECO:0000313" key="3">
    <source>
        <dbReference type="Proteomes" id="UP001341840"/>
    </source>
</evidence>